<comment type="catalytic activity">
    <reaction evidence="10">
        <text>apo-[aryl-carrier protein] + CoA = holo-[aryl-carrier protein] + adenosine 3',5'-bisphosphate + H(+)</text>
        <dbReference type="Rhea" id="RHEA:48404"/>
        <dbReference type="Rhea" id="RHEA-COMP:15903"/>
        <dbReference type="Rhea" id="RHEA-COMP:17557"/>
        <dbReference type="ChEBI" id="CHEBI:15378"/>
        <dbReference type="ChEBI" id="CHEBI:29999"/>
        <dbReference type="ChEBI" id="CHEBI:57287"/>
        <dbReference type="ChEBI" id="CHEBI:58343"/>
        <dbReference type="ChEBI" id="CHEBI:64479"/>
    </reaction>
</comment>
<organism evidence="16 17">
    <name type="scientific">Kosakonia arachidis</name>
    <dbReference type="NCBI Taxonomy" id="551989"/>
    <lineage>
        <taxon>Bacteria</taxon>
        <taxon>Pseudomonadati</taxon>
        <taxon>Pseudomonadota</taxon>
        <taxon>Gammaproteobacteria</taxon>
        <taxon>Enterobacterales</taxon>
        <taxon>Enterobacteriaceae</taxon>
        <taxon>Kosakonia</taxon>
    </lineage>
</organism>
<dbReference type="Proteomes" id="UP000199187">
    <property type="component" value="Unassembled WGS sequence"/>
</dbReference>
<evidence type="ECO:0000313" key="17">
    <source>
        <dbReference type="Proteomes" id="UP000199187"/>
    </source>
</evidence>
<protein>
    <recommendedName>
        <fullName evidence="5">Enterobactin synthase component D</fullName>
    </recommendedName>
    <alternativeName>
        <fullName evidence="8">4'-phosphopantetheinyl transferase EntD</fullName>
    </alternativeName>
    <alternativeName>
        <fullName evidence="9">Enterochelin synthase D</fullName>
    </alternativeName>
</protein>
<evidence type="ECO:0000256" key="3">
    <source>
        <dbReference type="ARBA" id="ARBA00008342"/>
    </source>
</evidence>
<dbReference type="GO" id="GO:0009239">
    <property type="term" value="P:enterobactin biosynthetic process"/>
    <property type="evidence" value="ECO:0007669"/>
    <property type="project" value="UniProtKB-UniPathway"/>
</dbReference>
<feature type="binding site" evidence="13">
    <location>
        <position position="107"/>
    </location>
    <ligand>
        <name>Mg(2+)</name>
        <dbReference type="ChEBI" id="CHEBI:18420"/>
    </ligand>
</feature>
<evidence type="ECO:0000256" key="5">
    <source>
        <dbReference type="ARBA" id="ARBA00019087"/>
    </source>
</evidence>
<dbReference type="RefSeq" id="WP_090118688.1">
    <property type="nucleotide sequence ID" value="NZ_CP045300.1"/>
</dbReference>
<evidence type="ECO:0000256" key="6">
    <source>
        <dbReference type="ARBA" id="ARBA00022679"/>
    </source>
</evidence>
<dbReference type="Pfam" id="PF17837">
    <property type="entry name" value="4PPT_N"/>
    <property type="match status" value="1"/>
</dbReference>
<dbReference type="GO" id="GO:0008897">
    <property type="term" value="F:holo-[acyl-carrier-protein] synthase activity"/>
    <property type="evidence" value="ECO:0007669"/>
    <property type="project" value="InterPro"/>
</dbReference>
<evidence type="ECO:0000256" key="12">
    <source>
        <dbReference type="PIRSR" id="PIRSR603542-1"/>
    </source>
</evidence>
<keyword evidence="7" id="KW-0259">Enterobactin biosynthesis</keyword>
<evidence type="ECO:0000256" key="10">
    <source>
        <dbReference type="ARBA" id="ARBA00049176"/>
    </source>
</evidence>
<keyword evidence="17" id="KW-1185">Reference proteome</keyword>
<dbReference type="UniPathway" id="UPA00017"/>
<comment type="pathway">
    <text evidence="2">Siderophore biosynthesis; enterobactin biosynthesis.</text>
</comment>
<dbReference type="SUPFAM" id="SSF56214">
    <property type="entry name" value="4'-phosphopantetheinyl transferase"/>
    <property type="match status" value="1"/>
</dbReference>
<feature type="binding site" evidence="12">
    <location>
        <position position="156"/>
    </location>
    <ligand>
        <name>CoA</name>
        <dbReference type="ChEBI" id="CHEBI:57287"/>
    </ligand>
</feature>
<evidence type="ECO:0000256" key="9">
    <source>
        <dbReference type="ARBA" id="ARBA00031996"/>
    </source>
</evidence>
<dbReference type="NCBIfam" id="NF007604">
    <property type="entry name" value="PRK10251.1"/>
    <property type="match status" value="1"/>
</dbReference>
<dbReference type="InterPro" id="IPR041354">
    <property type="entry name" value="4PPT_N"/>
</dbReference>
<dbReference type="GO" id="GO:0009366">
    <property type="term" value="C:enterobactin synthetase complex"/>
    <property type="evidence" value="ECO:0007669"/>
    <property type="project" value="InterPro"/>
</dbReference>
<dbReference type="GO" id="GO:0000287">
    <property type="term" value="F:magnesium ion binding"/>
    <property type="evidence" value="ECO:0007669"/>
    <property type="project" value="InterPro"/>
</dbReference>
<name>A0A1I6Y7H7_9ENTR</name>
<evidence type="ECO:0000256" key="1">
    <source>
        <dbReference type="ARBA" id="ARBA00003937"/>
    </source>
</evidence>
<feature type="binding site" evidence="13">
    <location>
        <position position="109"/>
    </location>
    <ligand>
        <name>Mg(2+)</name>
        <dbReference type="ChEBI" id="CHEBI:18420"/>
    </ligand>
</feature>
<evidence type="ECO:0000256" key="4">
    <source>
        <dbReference type="ARBA" id="ARBA00011503"/>
    </source>
</evidence>
<dbReference type="Pfam" id="PF01648">
    <property type="entry name" value="ACPS"/>
    <property type="match status" value="1"/>
</dbReference>
<comment type="similarity">
    <text evidence="3">Belongs to the P-Pant transferase superfamily. EntD family.</text>
</comment>
<feature type="domain" description="4'-phosphopantetheinyl transferase" evidence="14">
    <location>
        <begin position="103"/>
        <end position="191"/>
    </location>
</feature>
<dbReference type="PANTHER" id="PTHR38096:SF1">
    <property type="entry name" value="ENTEROBACTIN SYNTHASE COMPONENT D"/>
    <property type="match status" value="1"/>
</dbReference>
<keyword evidence="13" id="KW-0479">Metal-binding</keyword>
<evidence type="ECO:0000256" key="8">
    <source>
        <dbReference type="ARBA" id="ARBA00029894"/>
    </source>
</evidence>
<dbReference type="OrthoDB" id="8210607at2"/>
<evidence type="ECO:0000256" key="7">
    <source>
        <dbReference type="ARBA" id="ARBA00023191"/>
    </source>
</evidence>
<sequence>MHTTHHTVSLAGHTLHLIDFLPATFTHADLFWLPHHNALAHCALKRQTEHLAGRIAALHALQEHGFSTIPAIGLAGEPCWPQGVSGSISHSGQRAVAVVAPHPVGVDIEAQFSPALCNELAVSIVTAQEQALLADCALPFTLALTLAFSAKESLYKAFSSLAQPFPGFACTHITAIDEQHLELCFLAEFSPQLIDKKVNIYWQADHGQVMTLAVDLPFGA</sequence>
<comment type="subunit">
    <text evidence="4">EntB, EntD, EntE, and EntF form a multienzyme complex called enterobactin synthase.</text>
</comment>
<keyword evidence="13" id="KW-0460">Magnesium</keyword>
<dbReference type="InterPro" id="IPR003542">
    <property type="entry name" value="Enbac_synth_compD-like"/>
</dbReference>
<dbReference type="PANTHER" id="PTHR38096">
    <property type="entry name" value="ENTEROBACTIN SYNTHASE COMPONENT D"/>
    <property type="match status" value="1"/>
</dbReference>
<dbReference type="EMBL" id="FPAU01000001">
    <property type="protein sequence ID" value="SFT46347.1"/>
    <property type="molecule type" value="Genomic_DNA"/>
</dbReference>
<evidence type="ECO:0000313" key="16">
    <source>
        <dbReference type="EMBL" id="SFT46347.1"/>
    </source>
</evidence>
<feature type="binding site" evidence="12">
    <location>
        <position position="107"/>
    </location>
    <ligand>
        <name>CoA</name>
        <dbReference type="ChEBI" id="CHEBI:57287"/>
    </ligand>
</feature>
<feature type="binding site" evidence="12">
    <location>
        <position position="46"/>
    </location>
    <ligand>
        <name>CoA</name>
        <dbReference type="ChEBI" id="CHEBI:57287"/>
    </ligand>
</feature>
<comment type="cofactor">
    <cofactor evidence="13">
        <name>Mg(2+)</name>
        <dbReference type="ChEBI" id="CHEBI:18420"/>
    </cofactor>
</comment>
<dbReference type="Gene3D" id="3.90.470.20">
    <property type="entry name" value="4'-phosphopantetheinyl transferase domain"/>
    <property type="match status" value="1"/>
</dbReference>
<keyword evidence="6" id="KW-0808">Transferase</keyword>
<gene>
    <name evidence="16" type="ORF">SAMN05192562_101377</name>
</gene>
<feature type="binding site" evidence="12">
    <location>
        <position position="54"/>
    </location>
    <ligand>
        <name>CoA</name>
        <dbReference type="ChEBI" id="CHEBI:57287"/>
    </ligand>
</feature>
<feature type="binding site" evidence="12">
    <location>
        <position position="152"/>
    </location>
    <ligand>
        <name>CoA</name>
        <dbReference type="ChEBI" id="CHEBI:57287"/>
    </ligand>
</feature>
<dbReference type="GO" id="GO:0005886">
    <property type="term" value="C:plasma membrane"/>
    <property type="evidence" value="ECO:0007669"/>
    <property type="project" value="TreeGrafter"/>
</dbReference>
<proteinExistence type="inferred from homology"/>
<comment type="function">
    <text evidence="1">Involved in the biosynthesis of the siderophore enterobactin (enterochelin), which is a macrocyclic trimeric lactone of N-(2,3-dihydroxybenzoyl)-serine. The serine trilactone serves as a scaffolding for the three catechol functionalities that provide hexadentate coordination for the tightly ligated iron(2+) atoms. Plays an essential role in the assembly of the enterobactin by catalyzing the transfer of the 4'-phosphopantetheine (Ppant) moiety from coenzyme A to the apo-domains of both EntB (ArCP domain) and EntF (PCP domain) to yield their holo-forms which make them competent for the activation of 2,3-dihydroxybenzoate (DHB) and L-serine, respectively.</text>
</comment>
<dbReference type="AlphaFoldDB" id="A0A1I6Y7H7"/>
<evidence type="ECO:0000259" key="14">
    <source>
        <dbReference type="Pfam" id="PF01648"/>
    </source>
</evidence>
<feature type="binding site" evidence="13">
    <location>
        <position position="108"/>
    </location>
    <ligand>
        <name>Mg(2+)</name>
        <dbReference type="ChEBI" id="CHEBI:18420"/>
    </ligand>
</feature>
<comment type="catalytic activity">
    <reaction evidence="11">
        <text>apo-[peptidyl-carrier protein] + CoA = holo-[peptidyl-carrier protein] + adenosine 3',5'-bisphosphate + H(+)</text>
        <dbReference type="Rhea" id="RHEA:46228"/>
        <dbReference type="Rhea" id="RHEA-COMP:11479"/>
        <dbReference type="Rhea" id="RHEA-COMP:11480"/>
        <dbReference type="ChEBI" id="CHEBI:15378"/>
        <dbReference type="ChEBI" id="CHEBI:29999"/>
        <dbReference type="ChEBI" id="CHEBI:57287"/>
        <dbReference type="ChEBI" id="CHEBI:58343"/>
        <dbReference type="ChEBI" id="CHEBI:64479"/>
    </reaction>
</comment>
<evidence type="ECO:0000256" key="11">
    <source>
        <dbReference type="ARBA" id="ARBA00049191"/>
    </source>
</evidence>
<reference evidence="17" key="1">
    <citation type="submission" date="2016-10" db="EMBL/GenBank/DDBJ databases">
        <authorList>
            <person name="Varghese N."/>
            <person name="Submissions S."/>
        </authorList>
    </citation>
    <scope>NUCLEOTIDE SEQUENCE [LARGE SCALE GENOMIC DNA]</scope>
    <source>
        <strain evidence="17">Ah-143</strain>
    </source>
</reference>
<evidence type="ECO:0000256" key="13">
    <source>
        <dbReference type="PIRSR" id="PIRSR603542-2"/>
    </source>
</evidence>
<dbReference type="PRINTS" id="PR01399">
    <property type="entry name" value="ENTSNTHTASED"/>
</dbReference>
<dbReference type="InterPro" id="IPR037143">
    <property type="entry name" value="4-PPantetheinyl_Trfase_dom_sf"/>
</dbReference>
<dbReference type="InterPro" id="IPR008278">
    <property type="entry name" value="4-PPantetheinyl_Trfase_dom"/>
</dbReference>
<feature type="domain" description="4'-phosphopantetheinyl transferase N-terminal" evidence="15">
    <location>
        <begin position="37"/>
        <end position="100"/>
    </location>
</feature>
<accession>A0A1I6Y7H7</accession>
<evidence type="ECO:0000259" key="15">
    <source>
        <dbReference type="Pfam" id="PF17837"/>
    </source>
</evidence>
<evidence type="ECO:0000256" key="2">
    <source>
        <dbReference type="ARBA" id="ARBA00004993"/>
    </source>
</evidence>
<feature type="binding site" evidence="12">
    <location>
        <begin position="89"/>
        <end position="90"/>
    </location>
    <ligand>
        <name>CoA</name>
        <dbReference type="ChEBI" id="CHEBI:57287"/>
    </ligand>
</feature>